<evidence type="ECO:0000256" key="3">
    <source>
        <dbReference type="ARBA" id="ARBA00022840"/>
    </source>
</evidence>
<feature type="domain" description="Methionyl/Leucyl tRNA synthetase" evidence="6">
    <location>
        <begin position="1"/>
        <end position="43"/>
    </location>
</feature>
<accession>A0A0F3M507</accession>
<evidence type="ECO:0000256" key="2">
    <source>
        <dbReference type="ARBA" id="ARBA00022741"/>
    </source>
</evidence>
<evidence type="ECO:0000256" key="1">
    <source>
        <dbReference type="ARBA" id="ARBA00022598"/>
    </source>
</evidence>
<keyword evidence="4" id="KW-0648">Protein biosynthesis</keyword>
<dbReference type="InterPro" id="IPR015413">
    <property type="entry name" value="Methionyl/Leucyl_tRNA_Synth"/>
</dbReference>
<dbReference type="Pfam" id="PF09334">
    <property type="entry name" value="tRNA-synt_1g"/>
    <property type="match status" value="1"/>
</dbReference>
<feature type="non-terminal residue" evidence="7">
    <location>
        <position position="1"/>
    </location>
</feature>
<sequence length="99" mass="11457">KEVIFLTGTDEHGQKVEKAASNAGVSPKEFVDKIASSFQNLALTLIYQMMTLLEQLIQNILKQYKVVNVLEQQGDIYLVNLWMVRNQGRSFLFRIRAYY</sequence>
<keyword evidence="1" id="KW-0436">Ligase</keyword>
<gene>
    <name evidence="7" type="ORF">OTSGILL_2709</name>
</gene>
<evidence type="ECO:0000256" key="4">
    <source>
        <dbReference type="ARBA" id="ARBA00022917"/>
    </source>
</evidence>
<dbReference type="PANTHER" id="PTHR43326">
    <property type="entry name" value="METHIONYL-TRNA SYNTHETASE"/>
    <property type="match status" value="1"/>
</dbReference>
<dbReference type="InterPro" id="IPR014729">
    <property type="entry name" value="Rossmann-like_a/b/a_fold"/>
</dbReference>
<dbReference type="AlphaFoldDB" id="A0A0F3M507"/>
<comment type="caution">
    <text evidence="7">The sequence shown here is derived from an EMBL/GenBank/DDBJ whole genome shotgun (WGS) entry which is preliminary data.</text>
</comment>
<dbReference type="GO" id="GO:0006431">
    <property type="term" value="P:methionyl-tRNA aminoacylation"/>
    <property type="evidence" value="ECO:0007669"/>
    <property type="project" value="TreeGrafter"/>
</dbReference>
<dbReference type="GO" id="GO:0004825">
    <property type="term" value="F:methionine-tRNA ligase activity"/>
    <property type="evidence" value="ECO:0007669"/>
    <property type="project" value="InterPro"/>
</dbReference>
<dbReference type="InterPro" id="IPR023457">
    <property type="entry name" value="Met-tRNA_synth_2"/>
</dbReference>
<protein>
    <submittedName>
        <fullName evidence="7">tRNA synthetases class I family protein</fullName>
    </submittedName>
</protein>
<dbReference type="EMBL" id="LANO01000063">
    <property type="protein sequence ID" value="KJV50828.1"/>
    <property type="molecule type" value="Genomic_DNA"/>
</dbReference>
<evidence type="ECO:0000259" key="6">
    <source>
        <dbReference type="Pfam" id="PF09334"/>
    </source>
</evidence>
<dbReference type="Gene3D" id="3.40.50.620">
    <property type="entry name" value="HUPs"/>
    <property type="match status" value="1"/>
</dbReference>
<keyword evidence="3" id="KW-0067">ATP-binding</keyword>
<dbReference type="GO" id="GO:0005524">
    <property type="term" value="F:ATP binding"/>
    <property type="evidence" value="ECO:0007669"/>
    <property type="project" value="UniProtKB-KW"/>
</dbReference>
<organism evidence="7 8">
    <name type="scientific">Orientia tsutsugamushi str. Gilliam</name>
    <dbReference type="NCBI Taxonomy" id="1359184"/>
    <lineage>
        <taxon>Bacteria</taxon>
        <taxon>Pseudomonadati</taxon>
        <taxon>Pseudomonadota</taxon>
        <taxon>Alphaproteobacteria</taxon>
        <taxon>Rickettsiales</taxon>
        <taxon>Rickettsiaceae</taxon>
        <taxon>Rickettsieae</taxon>
        <taxon>Orientia</taxon>
    </lineage>
</organism>
<evidence type="ECO:0000313" key="8">
    <source>
        <dbReference type="Proteomes" id="UP000033769"/>
    </source>
</evidence>
<proteinExistence type="predicted"/>
<keyword evidence="5 7" id="KW-0030">Aminoacyl-tRNA synthetase</keyword>
<dbReference type="PANTHER" id="PTHR43326:SF1">
    <property type="entry name" value="METHIONINE--TRNA LIGASE, MITOCHONDRIAL"/>
    <property type="match status" value="1"/>
</dbReference>
<evidence type="ECO:0000256" key="5">
    <source>
        <dbReference type="ARBA" id="ARBA00023146"/>
    </source>
</evidence>
<keyword evidence="2" id="KW-0547">Nucleotide-binding</keyword>
<dbReference type="SUPFAM" id="SSF52374">
    <property type="entry name" value="Nucleotidylyl transferase"/>
    <property type="match status" value="1"/>
</dbReference>
<name>A0A0F3M507_ORITS</name>
<reference evidence="7 8" key="1">
    <citation type="submission" date="2015-02" db="EMBL/GenBank/DDBJ databases">
        <title>Genome Sequencing of Rickettsiales.</title>
        <authorList>
            <person name="Daugherty S.C."/>
            <person name="Su Q."/>
            <person name="Abolude K."/>
            <person name="Beier-Sexton M."/>
            <person name="Carlyon J.A."/>
            <person name="Carter R."/>
            <person name="Day N.P."/>
            <person name="Dumler S.J."/>
            <person name="Dyachenko V."/>
            <person name="Godinez A."/>
            <person name="Kurtti T.J."/>
            <person name="Lichay M."/>
            <person name="Mullins K.E."/>
            <person name="Ott S."/>
            <person name="Pappas-Brown V."/>
            <person name="Paris D.H."/>
            <person name="Patel P."/>
            <person name="Richards A.L."/>
            <person name="Sadzewicz L."/>
            <person name="Sears K."/>
            <person name="Seidman D."/>
            <person name="Sengamalay N."/>
            <person name="Stenos J."/>
            <person name="Tallon L.J."/>
            <person name="Vincent G."/>
            <person name="Fraser C.M."/>
            <person name="Munderloh U."/>
            <person name="Dunning-Hotopp J.C."/>
        </authorList>
    </citation>
    <scope>NUCLEOTIDE SEQUENCE [LARGE SCALE GENOMIC DNA]</scope>
    <source>
        <strain evidence="7 8">Gilliam</strain>
    </source>
</reference>
<evidence type="ECO:0000313" key="7">
    <source>
        <dbReference type="EMBL" id="KJV50828.1"/>
    </source>
</evidence>
<dbReference type="PATRIC" id="fig|1359184.3.peg.2749"/>
<dbReference type="Proteomes" id="UP000033769">
    <property type="component" value="Unassembled WGS sequence"/>
</dbReference>